<gene>
    <name evidence="1" type="ORF">G7Y29_10085</name>
</gene>
<sequence length="163" mass="19017">MLDDHKFKKFYQDIETRHIAVHPSFTFPPVIQPVQSSSLIGGSLYEAEDRMNNDEMEFAGRFSGMDNILWWHRNIERRGFCINGPINHYPDFVLMTTSRTVVVVEPKGAQLKNDDSRRKVRLGNKWASMAGERFRYYMVFQDGVEPLEGAYTSSQFFQILEQL</sequence>
<reference evidence="1 2" key="1">
    <citation type="submission" date="2020-11" db="EMBL/GenBank/DDBJ databases">
        <title>Corynebacterium sp. MC1420.</title>
        <authorList>
            <person name="Zhou J."/>
        </authorList>
    </citation>
    <scope>NUCLEOTIDE SEQUENCE [LARGE SCALE GENOMIC DNA]</scope>
    <source>
        <strain evidence="1 2">MC1420</strain>
    </source>
</reference>
<dbReference type="Proteomes" id="UP000594586">
    <property type="component" value="Chromosome"/>
</dbReference>
<dbReference type="KEGG" id="cqn:G7Y29_10085"/>
<dbReference type="EMBL" id="CP064955">
    <property type="protein sequence ID" value="QPK83163.1"/>
    <property type="molecule type" value="Genomic_DNA"/>
</dbReference>
<evidence type="ECO:0000313" key="1">
    <source>
        <dbReference type="EMBL" id="QPK83163.1"/>
    </source>
</evidence>
<accession>A0A7T0KNP0</accession>
<keyword evidence="2" id="KW-1185">Reference proteome</keyword>
<proteinExistence type="predicted"/>
<dbReference type="RefSeq" id="WP_165002438.1">
    <property type="nucleotide sequence ID" value="NZ_CP064955.1"/>
</dbReference>
<protein>
    <submittedName>
        <fullName evidence="1">Uncharacterized protein</fullName>
    </submittedName>
</protein>
<name>A0A7T0KNP0_9CORY</name>
<evidence type="ECO:0000313" key="2">
    <source>
        <dbReference type="Proteomes" id="UP000594586"/>
    </source>
</evidence>
<organism evidence="1 2">
    <name type="scientific">Corynebacterium qintianiae</name>
    <dbReference type="NCBI Taxonomy" id="2709392"/>
    <lineage>
        <taxon>Bacteria</taxon>
        <taxon>Bacillati</taxon>
        <taxon>Actinomycetota</taxon>
        <taxon>Actinomycetes</taxon>
        <taxon>Mycobacteriales</taxon>
        <taxon>Corynebacteriaceae</taxon>
        <taxon>Corynebacterium</taxon>
    </lineage>
</organism>
<dbReference type="AlphaFoldDB" id="A0A7T0KNP0"/>